<sequence>MAFGDRASLVIVRNAKQQWLVLAGIGAMTGFLSGLTGIGGPALSVPLMMLCGYSILNAIGAGQVLQIVGALSGTMANLKFGTIDFSLAWFITSFEICGVLLGAYLIHKVDVRLIKKLVGFLCLVAGFAFIVRTI</sequence>
<evidence type="ECO:0000256" key="2">
    <source>
        <dbReference type="ARBA" id="ARBA00022692"/>
    </source>
</evidence>
<dbReference type="PANTHER" id="PTHR43701">
    <property type="entry name" value="MEMBRANE TRANSPORTER PROTEIN MJ0441-RELATED"/>
    <property type="match status" value="1"/>
</dbReference>
<evidence type="ECO:0000313" key="6">
    <source>
        <dbReference type="EMBL" id="MBF8179685.1"/>
    </source>
</evidence>
<reference evidence="6 7" key="1">
    <citation type="submission" date="2020-11" db="EMBL/GenBank/DDBJ databases">
        <title>WGS of Herminiimonas contaminans strain Marseille-Q4544 isolated from planarians Schmidtea mediterranea.</title>
        <authorList>
            <person name="Kangale L."/>
        </authorList>
    </citation>
    <scope>NUCLEOTIDE SEQUENCE [LARGE SCALE GENOMIC DNA]</scope>
    <source>
        <strain evidence="6 7">Marseille-Q4544</strain>
    </source>
</reference>
<keyword evidence="4 5" id="KW-0472">Membrane</keyword>
<dbReference type="Pfam" id="PF01925">
    <property type="entry name" value="TauE"/>
    <property type="match status" value="1"/>
</dbReference>
<organism evidence="6 7">
    <name type="scientific">Herminiimonas contaminans</name>
    <dbReference type="NCBI Taxonomy" id="1111140"/>
    <lineage>
        <taxon>Bacteria</taxon>
        <taxon>Pseudomonadati</taxon>
        <taxon>Pseudomonadota</taxon>
        <taxon>Betaproteobacteria</taxon>
        <taxon>Burkholderiales</taxon>
        <taxon>Oxalobacteraceae</taxon>
        <taxon>Herminiimonas</taxon>
    </lineage>
</organism>
<comment type="caution">
    <text evidence="6">The sequence shown here is derived from an EMBL/GenBank/DDBJ whole genome shotgun (WGS) entry which is preliminary data.</text>
</comment>
<comment type="similarity">
    <text evidence="5">Belongs to the 4-toluene sulfonate uptake permease (TSUP) (TC 2.A.102) family.</text>
</comment>
<proteinExistence type="inferred from homology"/>
<evidence type="ECO:0000256" key="3">
    <source>
        <dbReference type="ARBA" id="ARBA00022989"/>
    </source>
</evidence>
<feature type="transmembrane region" description="Helical" evidence="5">
    <location>
        <begin position="20"/>
        <end position="43"/>
    </location>
</feature>
<comment type="subcellular location">
    <subcellularLocation>
        <location evidence="5">Cell membrane</location>
        <topology evidence="5">Multi-pass membrane protein</topology>
    </subcellularLocation>
    <subcellularLocation>
        <location evidence="1">Membrane</location>
        <topology evidence="1">Multi-pass membrane protein</topology>
    </subcellularLocation>
</comment>
<keyword evidence="7" id="KW-1185">Reference proteome</keyword>
<keyword evidence="3 5" id="KW-1133">Transmembrane helix</keyword>
<name>A0ABS0EXZ3_9BURK</name>
<keyword evidence="2 5" id="KW-0812">Transmembrane</keyword>
<accession>A0ABS0EXZ3</accession>
<dbReference type="InterPro" id="IPR051598">
    <property type="entry name" value="TSUP/Inactive_protease-like"/>
</dbReference>
<dbReference type="EMBL" id="JADOEL010000025">
    <property type="protein sequence ID" value="MBF8179685.1"/>
    <property type="molecule type" value="Genomic_DNA"/>
</dbReference>
<evidence type="ECO:0000256" key="5">
    <source>
        <dbReference type="RuleBase" id="RU363041"/>
    </source>
</evidence>
<gene>
    <name evidence="6" type="ORF">IXC47_18550</name>
</gene>
<dbReference type="RefSeq" id="WP_195876658.1">
    <property type="nucleotide sequence ID" value="NZ_JADOEL010000025.1"/>
</dbReference>
<evidence type="ECO:0000313" key="7">
    <source>
        <dbReference type="Proteomes" id="UP000657372"/>
    </source>
</evidence>
<evidence type="ECO:0000256" key="1">
    <source>
        <dbReference type="ARBA" id="ARBA00004141"/>
    </source>
</evidence>
<feature type="transmembrane region" description="Helical" evidence="5">
    <location>
        <begin position="113"/>
        <end position="131"/>
    </location>
</feature>
<dbReference type="InterPro" id="IPR002781">
    <property type="entry name" value="TM_pro_TauE-like"/>
</dbReference>
<evidence type="ECO:0000256" key="4">
    <source>
        <dbReference type="ARBA" id="ARBA00023136"/>
    </source>
</evidence>
<feature type="transmembrane region" description="Helical" evidence="5">
    <location>
        <begin position="55"/>
        <end position="75"/>
    </location>
</feature>
<feature type="transmembrane region" description="Helical" evidence="5">
    <location>
        <begin position="87"/>
        <end position="107"/>
    </location>
</feature>
<dbReference type="PANTHER" id="PTHR43701:SF2">
    <property type="entry name" value="MEMBRANE TRANSPORTER PROTEIN YJNA-RELATED"/>
    <property type="match status" value="1"/>
</dbReference>
<protein>
    <recommendedName>
        <fullName evidence="5">Probable membrane transporter protein</fullName>
    </recommendedName>
</protein>
<keyword evidence="5" id="KW-1003">Cell membrane</keyword>
<dbReference type="Proteomes" id="UP000657372">
    <property type="component" value="Unassembled WGS sequence"/>
</dbReference>